<dbReference type="Proteomes" id="UP000321638">
    <property type="component" value="Unassembled WGS sequence"/>
</dbReference>
<organism evidence="6 7">
    <name type="scientific">Vineibacter terrae</name>
    <dbReference type="NCBI Taxonomy" id="2586908"/>
    <lineage>
        <taxon>Bacteria</taxon>
        <taxon>Pseudomonadati</taxon>
        <taxon>Pseudomonadota</taxon>
        <taxon>Alphaproteobacteria</taxon>
        <taxon>Hyphomicrobiales</taxon>
        <taxon>Vineibacter</taxon>
    </lineage>
</organism>
<comment type="function">
    <text evidence="1">Is involved in generating a small heat-stable compound (Nod), an acylated oligomer of N-acetylglucosamine, that stimulates mitosis in various plant protoplasts.</text>
</comment>
<dbReference type="EMBL" id="VDUZ01000045">
    <property type="protein sequence ID" value="TXL71318.1"/>
    <property type="molecule type" value="Genomic_DNA"/>
</dbReference>
<proteinExistence type="inferred from homology"/>
<dbReference type="RefSeq" id="WP_147850806.1">
    <property type="nucleotide sequence ID" value="NZ_VDUZ01000045.1"/>
</dbReference>
<dbReference type="GO" id="GO:0005975">
    <property type="term" value="P:carbohydrate metabolic process"/>
    <property type="evidence" value="ECO:0007669"/>
    <property type="project" value="InterPro"/>
</dbReference>
<dbReference type="PANTHER" id="PTHR47561">
    <property type="entry name" value="POLYSACCHARIDE DEACETYLASE FAMILY PROTEIN (AFU_ORTHOLOGUE AFUA_6G05030)"/>
    <property type="match status" value="1"/>
</dbReference>
<evidence type="ECO:0000256" key="2">
    <source>
        <dbReference type="ARBA" id="ARBA00010973"/>
    </source>
</evidence>
<protein>
    <recommendedName>
        <fullName evidence="3">Chitooligosaccharide deacetylase</fullName>
    </recommendedName>
    <alternativeName>
        <fullName evidence="4">Nodulation protein B</fullName>
    </alternativeName>
</protein>
<evidence type="ECO:0000313" key="7">
    <source>
        <dbReference type="Proteomes" id="UP000321638"/>
    </source>
</evidence>
<dbReference type="Pfam" id="PF01522">
    <property type="entry name" value="Polysacc_deac_1"/>
    <property type="match status" value="1"/>
</dbReference>
<dbReference type="InterPro" id="IPR002509">
    <property type="entry name" value="NODB_dom"/>
</dbReference>
<dbReference type="GO" id="GO:0016810">
    <property type="term" value="F:hydrolase activity, acting on carbon-nitrogen (but not peptide) bonds"/>
    <property type="evidence" value="ECO:0007669"/>
    <property type="project" value="InterPro"/>
</dbReference>
<feature type="domain" description="NodB homology" evidence="5">
    <location>
        <begin position="73"/>
        <end position="150"/>
    </location>
</feature>
<dbReference type="PANTHER" id="PTHR47561:SF1">
    <property type="entry name" value="POLYSACCHARIDE DEACETYLASE FAMILY PROTEIN (AFU_ORTHOLOGUE AFUA_6G05030)"/>
    <property type="match status" value="1"/>
</dbReference>
<dbReference type="OrthoDB" id="9784220at2"/>
<evidence type="ECO:0000259" key="5">
    <source>
        <dbReference type="Pfam" id="PF01522"/>
    </source>
</evidence>
<accession>A0A5C8PDC3</accession>
<keyword evidence="7" id="KW-1185">Reference proteome</keyword>
<comment type="similarity">
    <text evidence="2">Belongs to the polysaccharide deacetylase family.</text>
</comment>
<evidence type="ECO:0000256" key="4">
    <source>
        <dbReference type="ARBA" id="ARBA00032976"/>
    </source>
</evidence>
<dbReference type="Gene3D" id="3.20.20.370">
    <property type="entry name" value="Glycoside hydrolase/deacetylase"/>
    <property type="match status" value="1"/>
</dbReference>
<gene>
    <name evidence="6" type="ORF">FHP25_30610</name>
</gene>
<evidence type="ECO:0000313" key="6">
    <source>
        <dbReference type="EMBL" id="TXL71318.1"/>
    </source>
</evidence>
<dbReference type="SUPFAM" id="SSF88713">
    <property type="entry name" value="Glycoside hydrolase/deacetylase"/>
    <property type="match status" value="1"/>
</dbReference>
<comment type="caution">
    <text evidence="6">The sequence shown here is derived from an EMBL/GenBank/DDBJ whole genome shotgun (WGS) entry which is preliminary data.</text>
</comment>
<reference evidence="6 7" key="1">
    <citation type="submission" date="2019-06" db="EMBL/GenBank/DDBJ databases">
        <title>New taxonomy in bacterial strain CC-CFT640, isolated from vineyard.</title>
        <authorList>
            <person name="Lin S.-Y."/>
            <person name="Tsai C.-F."/>
            <person name="Young C.-C."/>
        </authorList>
    </citation>
    <scope>NUCLEOTIDE SEQUENCE [LARGE SCALE GENOMIC DNA]</scope>
    <source>
        <strain evidence="6 7">CC-CFT640</strain>
    </source>
</reference>
<name>A0A5C8PDC3_9HYPH</name>
<dbReference type="AlphaFoldDB" id="A0A5C8PDC3"/>
<dbReference type="InterPro" id="IPR011330">
    <property type="entry name" value="Glyco_hydro/deAcase_b/a-brl"/>
</dbReference>
<evidence type="ECO:0000256" key="1">
    <source>
        <dbReference type="ARBA" id="ARBA00003236"/>
    </source>
</evidence>
<sequence length="295" mass="33376">MTDQNDDVLADIAAAVAGTDRRYERIANFAWPKGVQMAVNFTADFDAMLLRRLLNEPPMQLAKGEFGGRVGIWRLIELFDSQQVKATIFTPGRICELYPRAVRAAAASGHEIADHMWEHRVPDDPALEADHLRRATAALERTSGRRPVGTRSWHRHEALVREGYIYNSHGSADHLPHYEYDKDGKNCLLNLPFHYAIDDAMFYSFAWLGSGNAAQRITDTDRVMDLWWQAFQQQYAQGGYLNICMHPFVSGRALRIAALEKLIQRMKTFPGVWFPTCADVARHCLQAFPAGRATA</sequence>
<evidence type="ECO:0000256" key="3">
    <source>
        <dbReference type="ARBA" id="ARBA00020071"/>
    </source>
</evidence>